<dbReference type="EMBL" id="CP050266">
    <property type="protein sequence ID" value="QIR06318.1"/>
    <property type="molecule type" value="Genomic_DNA"/>
</dbReference>
<proteinExistence type="predicted"/>
<reference evidence="1 2" key="1">
    <citation type="submission" date="2020-03" db="EMBL/GenBank/DDBJ databases">
        <title>Genome mining reveals the biosynthetic pathways of PHA and ectoines of the halophilic strain Salinivibrio costicola M318 isolated from fermented shrimp paste.</title>
        <authorList>
            <person name="Doan T.V."/>
            <person name="Tran L.T."/>
            <person name="Trieu T.A."/>
            <person name="Nguyen Q.V."/>
            <person name="Quach T.N."/>
            <person name="Phi T.Q."/>
            <person name="Kumar S."/>
        </authorList>
    </citation>
    <scope>NUCLEOTIDE SEQUENCE [LARGE SCALE GENOMIC DNA]</scope>
    <source>
        <strain evidence="1 2">M318</strain>
    </source>
</reference>
<organism evidence="1 2">
    <name type="scientific">Salinivibrio costicola</name>
    <name type="common">Vibrio costicola</name>
    <dbReference type="NCBI Taxonomy" id="51367"/>
    <lineage>
        <taxon>Bacteria</taxon>
        <taxon>Pseudomonadati</taxon>
        <taxon>Pseudomonadota</taxon>
        <taxon>Gammaproteobacteria</taxon>
        <taxon>Vibrionales</taxon>
        <taxon>Vibrionaceae</taxon>
        <taxon>Salinivibrio</taxon>
    </lineage>
</organism>
<protein>
    <submittedName>
        <fullName evidence="1">DUF4250 domain-containing protein</fullName>
    </submittedName>
</protein>
<dbReference type="InterPro" id="IPR025346">
    <property type="entry name" value="DUF4250"/>
</dbReference>
<dbReference type="Proteomes" id="UP000501408">
    <property type="component" value="Chromosome 1"/>
</dbReference>
<gene>
    <name evidence="1" type="ORF">HBA18_07970</name>
</gene>
<name>A0ABX6K445_SALCS</name>
<accession>A0ABX6K445</accession>
<keyword evidence="2" id="KW-1185">Reference proteome</keyword>
<dbReference type="RefSeq" id="WP_069587103.1">
    <property type="nucleotide sequence ID" value="NZ_CP050266.1"/>
</dbReference>
<sequence>MDINNIHRLDGAIFFSIANERLRLECDSLESLMAHFDLDDEQIRDKFNDIGCEYDPLTNQLKLK</sequence>
<evidence type="ECO:0000313" key="2">
    <source>
        <dbReference type="Proteomes" id="UP000501408"/>
    </source>
</evidence>
<dbReference type="Pfam" id="PF14056">
    <property type="entry name" value="DUF4250"/>
    <property type="match status" value="1"/>
</dbReference>
<evidence type="ECO:0000313" key="1">
    <source>
        <dbReference type="EMBL" id="QIR06318.1"/>
    </source>
</evidence>